<name>A0A5E6QT99_PSEFL</name>
<dbReference type="AlphaFoldDB" id="A0A5E6QT99"/>
<proteinExistence type="predicted"/>
<accession>A0A5E6QT99</accession>
<dbReference type="Proteomes" id="UP000326953">
    <property type="component" value="Unassembled WGS sequence"/>
</dbReference>
<evidence type="ECO:0000313" key="2">
    <source>
        <dbReference type="Proteomes" id="UP000326953"/>
    </source>
</evidence>
<reference evidence="1 2" key="1">
    <citation type="submission" date="2019-09" db="EMBL/GenBank/DDBJ databases">
        <authorList>
            <person name="Chandra G."/>
            <person name="Truman W A."/>
        </authorList>
    </citation>
    <scope>NUCLEOTIDE SEQUENCE [LARGE SCALE GENOMIC DNA]</scope>
    <source>
        <strain evidence="1">PS662</strain>
    </source>
</reference>
<sequence length="74" mass="8264">MKHVIMGVPEGEDFATYEMEILVSVADLTPIMGWAKDDDCVYDYHLTADQISAIEQLCALKLPTHLMLFLTCSA</sequence>
<evidence type="ECO:0000313" key="1">
    <source>
        <dbReference type="EMBL" id="VVM58647.1"/>
    </source>
</evidence>
<dbReference type="OrthoDB" id="7001878at2"/>
<organism evidence="1 2">
    <name type="scientific">Pseudomonas fluorescens</name>
    <dbReference type="NCBI Taxonomy" id="294"/>
    <lineage>
        <taxon>Bacteria</taxon>
        <taxon>Pseudomonadati</taxon>
        <taxon>Pseudomonadota</taxon>
        <taxon>Gammaproteobacteria</taxon>
        <taxon>Pseudomonadales</taxon>
        <taxon>Pseudomonadaceae</taxon>
        <taxon>Pseudomonas</taxon>
    </lineage>
</organism>
<dbReference type="EMBL" id="CABVHK010000003">
    <property type="protein sequence ID" value="VVM58647.1"/>
    <property type="molecule type" value="Genomic_DNA"/>
</dbReference>
<gene>
    <name evidence="1" type="ORF">PS662_01191</name>
</gene>
<protein>
    <submittedName>
        <fullName evidence="1">Uncharacterized protein</fullName>
    </submittedName>
</protein>